<dbReference type="AlphaFoldDB" id="A0A177PAQ3"/>
<evidence type="ECO:0000313" key="2">
    <source>
        <dbReference type="Proteomes" id="UP000077628"/>
    </source>
</evidence>
<dbReference type="InterPro" id="IPR002736">
    <property type="entry name" value="CitG"/>
</dbReference>
<feature type="non-terminal residue" evidence="1">
    <location>
        <position position="1"/>
    </location>
</feature>
<dbReference type="GO" id="GO:0046917">
    <property type="term" value="F:triphosphoribosyl-dephospho-CoA synthase activity"/>
    <property type="evidence" value="ECO:0007669"/>
    <property type="project" value="InterPro"/>
</dbReference>
<accession>A0A177PAQ3</accession>
<dbReference type="Pfam" id="PF01874">
    <property type="entry name" value="CitG"/>
    <property type="match status" value="1"/>
</dbReference>
<evidence type="ECO:0000313" key="1">
    <source>
        <dbReference type="EMBL" id="OAI27346.1"/>
    </source>
</evidence>
<reference evidence="2" key="1">
    <citation type="submission" date="2016-03" db="EMBL/GenBank/DDBJ databases">
        <authorList>
            <person name="Heylen K."/>
            <person name="De Vos P."/>
            <person name="Vekeman B."/>
        </authorList>
    </citation>
    <scope>NUCLEOTIDE SEQUENCE [LARGE SCALE GENOMIC DNA]</scope>
    <source>
        <strain evidence="2">R-45383</strain>
    </source>
</reference>
<organism evidence="1 2">
    <name type="scientific">Methylomonas koyamae</name>
    <dbReference type="NCBI Taxonomy" id="702114"/>
    <lineage>
        <taxon>Bacteria</taxon>
        <taxon>Pseudomonadati</taxon>
        <taxon>Pseudomonadota</taxon>
        <taxon>Gammaproteobacteria</taxon>
        <taxon>Methylococcales</taxon>
        <taxon>Methylococcaceae</taxon>
        <taxon>Methylomonas</taxon>
    </lineage>
</organism>
<dbReference type="STRING" id="702114.A1355_18345"/>
<proteinExistence type="predicted"/>
<comment type="caution">
    <text evidence="1">The sequence shown here is derived from an EMBL/GenBank/DDBJ whole genome shotgun (WGS) entry which is preliminary data.</text>
</comment>
<gene>
    <name evidence="1" type="ORF">A1355_18345</name>
</gene>
<dbReference type="OrthoDB" id="8525901at2"/>
<sequence>VAATRQAVNCNTNLGIILLCAPVLQAAAGLAAGDSLRAALSRVLENTTKSDAEWVFRAIELAAPGGLGTSDAHDVRDAPNVTLLEAMDYAAERDLIAAQYVNRFKDVFDFSVLRYNRAFVLSGDFGWSALAVYAAILARFPDSHVERKYGQQYTEWIKGEMVELERALQAAFAPDKLMPVLYELDKTFKAKKINPGTTADLTVATVLVVLLEQLVSGTSG</sequence>
<name>A0A177PAQ3_9GAMM</name>
<dbReference type="PANTHER" id="PTHR42280">
    <property type="entry name" value="CITG FAMILY PROTEIN"/>
    <property type="match status" value="1"/>
</dbReference>
<keyword evidence="2" id="KW-1185">Reference proteome</keyword>
<dbReference type="GO" id="GO:0005524">
    <property type="term" value="F:ATP binding"/>
    <property type="evidence" value="ECO:0007669"/>
    <property type="project" value="InterPro"/>
</dbReference>
<protein>
    <submittedName>
        <fullName evidence="1">Triphosphoribosyl-dephospho-CoA synthase</fullName>
    </submittedName>
</protein>
<dbReference type="Proteomes" id="UP000077628">
    <property type="component" value="Unassembled WGS sequence"/>
</dbReference>
<dbReference type="EMBL" id="LUUK01000021">
    <property type="protein sequence ID" value="OAI27346.1"/>
    <property type="molecule type" value="Genomic_DNA"/>
</dbReference>
<dbReference type="RefSeq" id="WP_064024485.1">
    <property type="nucleotide sequence ID" value="NZ_LUUK01000021.1"/>
</dbReference>
<dbReference type="Gene3D" id="1.10.4200.10">
    <property type="entry name" value="Triphosphoribosyl-dephospho-CoA protein"/>
    <property type="match status" value="1"/>
</dbReference>
<dbReference type="PANTHER" id="PTHR42280:SF1">
    <property type="entry name" value="CITG FAMILY PROTEIN"/>
    <property type="match status" value="1"/>
</dbReference>